<accession>A0A2I0R1V4</accession>
<dbReference type="Pfam" id="PF02230">
    <property type="entry name" value="Abhydrolase_2"/>
    <property type="match status" value="1"/>
</dbReference>
<gene>
    <name evidence="2" type="ORF">CW751_09920</name>
</gene>
<evidence type="ECO:0000313" key="2">
    <source>
        <dbReference type="EMBL" id="PKR80380.1"/>
    </source>
</evidence>
<evidence type="ECO:0000313" key="3">
    <source>
        <dbReference type="Proteomes" id="UP000236654"/>
    </source>
</evidence>
<proteinExistence type="predicted"/>
<keyword evidence="3" id="KW-1185">Reference proteome</keyword>
<reference evidence="2 3" key="1">
    <citation type="submission" date="2017-12" db="EMBL/GenBank/DDBJ databases">
        <title>The draft genome sequence of Brumimicrobium saltpan LHR20.</title>
        <authorList>
            <person name="Do Z.-J."/>
            <person name="Luo H.-R."/>
        </authorList>
    </citation>
    <scope>NUCLEOTIDE SEQUENCE [LARGE SCALE GENOMIC DNA]</scope>
    <source>
        <strain evidence="2 3">LHR20</strain>
    </source>
</reference>
<dbReference type="GO" id="GO:0016787">
    <property type="term" value="F:hydrolase activity"/>
    <property type="evidence" value="ECO:0007669"/>
    <property type="project" value="InterPro"/>
</dbReference>
<organism evidence="2 3">
    <name type="scientific">Brumimicrobium salinarum</name>
    <dbReference type="NCBI Taxonomy" id="2058658"/>
    <lineage>
        <taxon>Bacteria</taxon>
        <taxon>Pseudomonadati</taxon>
        <taxon>Bacteroidota</taxon>
        <taxon>Flavobacteriia</taxon>
        <taxon>Flavobacteriales</taxon>
        <taxon>Crocinitomicaceae</taxon>
        <taxon>Brumimicrobium</taxon>
    </lineage>
</organism>
<name>A0A2I0R1V4_9FLAO</name>
<sequence length="214" mass="24627">MEHKININKTARFFTFGNQETAENIWIVLHGYAQLPAYFIRKFNTLDPEKNFIVAPEGIHRLYIKGTSGRVGASWMTKEAREDDIQDNHAFLNQLATTLLNKKSYKKRFLLGFSQGGATASRWHNSGNFKANHFILWASVFPEDISFEADENTLNVSDNYFVVGNEDPFFDGKHDEVQQVFAAQNFNIQIKTFDGKHDIQTEMLHEIAQECETK</sequence>
<dbReference type="AlphaFoldDB" id="A0A2I0R1V4"/>
<dbReference type="SUPFAM" id="SSF53474">
    <property type="entry name" value="alpha/beta-Hydrolases"/>
    <property type="match status" value="1"/>
</dbReference>
<evidence type="ECO:0000259" key="1">
    <source>
        <dbReference type="Pfam" id="PF02230"/>
    </source>
</evidence>
<feature type="domain" description="Phospholipase/carboxylesterase/thioesterase" evidence="1">
    <location>
        <begin position="19"/>
        <end position="209"/>
    </location>
</feature>
<dbReference type="InterPro" id="IPR029058">
    <property type="entry name" value="AB_hydrolase_fold"/>
</dbReference>
<comment type="caution">
    <text evidence="2">The sequence shown here is derived from an EMBL/GenBank/DDBJ whole genome shotgun (WGS) entry which is preliminary data.</text>
</comment>
<dbReference type="RefSeq" id="WP_101334852.1">
    <property type="nucleotide sequence ID" value="NZ_PJNI01000010.1"/>
</dbReference>
<dbReference type="InterPro" id="IPR003140">
    <property type="entry name" value="PLipase/COase/thioEstase"/>
</dbReference>
<dbReference type="Gene3D" id="3.40.50.1820">
    <property type="entry name" value="alpha/beta hydrolase"/>
    <property type="match status" value="1"/>
</dbReference>
<dbReference type="OrthoDB" id="595091at2"/>
<protein>
    <submittedName>
        <fullName evidence="2">Phospholipase</fullName>
    </submittedName>
</protein>
<dbReference type="Proteomes" id="UP000236654">
    <property type="component" value="Unassembled WGS sequence"/>
</dbReference>
<dbReference type="EMBL" id="PJNI01000010">
    <property type="protein sequence ID" value="PKR80380.1"/>
    <property type="molecule type" value="Genomic_DNA"/>
</dbReference>